<feature type="domain" description="Endonuclease/exonuclease/phosphatase" evidence="2">
    <location>
        <begin position="159"/>
        <end position="380"/>
    </location>
</feature>
<keyword evidence="1" id="KW-0812">Transmembrane</keyword>
<name>A0A9W6CYP4_9MICO</name>
<keyword evidence="4" id="KW-1185">Reference proteome</keyword>
<accession>A0A9W6CYP4</accession>
<dbReference type="InterPro" id="IPR005135">
    <property type="entry name" value="Endo/exonuclease/phosphatase"/>
</dbReference>
<dbReference type="InterPro" id="IPR036691">
    <property type="entry name" value="Endo/exonu/phosph_ase_sf"/>
</dbReference>
<evidence type="ECO:0000256" key="1">
    <source>
        <dbReference type="SAM" id="Phobius"/>
    </source>
</evidence>
<evidence type="ECO:0000259" key="2">
    <source>
        <dbReference type="Pfam" id="PF03372"/>
    </source>
</evidence>
<proteinExistence type="predicted"/>
<dbReference type="Gene3D" id="3.60.10.10">
    <property type="entry name" value="Endonuclease/exonuclease/phosphatase"/>
    <property type="match status" value="1"/>
</dbReference>
<keyword evidence="1" id="KW-1133">Transmembrane helix</keyword>
<dbReference type="Proteomes" id="UP001144396">
    <property type="component" value="Unassembled WGS sequence"/>
</dbReference>
<keyword evidence="1" id="KW-0472">Membrane</keyword>
<evidence type="ECO:0000313" key="4">
    <source>
        <dbReference type="Proteomes" id="UP001144396"/>
    </source>
</evidence>
<dbReference type="AlphaFoldDB" id="A0A9W6CYP4"/>
<organism evidence="3 4">
    <name type="scientific">Agromyces rhizosphaerae</name>
    <dbReference type="NCBI Taxonomy" id="88374"/>
    <lineage>
        <taxon>Bacteria</taxon>
        <taxon>Bacillati</taxon>
        <taxon>Actinomycetota</taxon>
        <taxon>Actinomycetes</taxon>
        <taxon>Micrococcales</taxon>
        <taxon>Microbacteriaceae</taxon>
        <taxon>Agromyces</taxon>
    </lineage>
</organism>
<dbReference type="EMBL" id="BSDP01000001">
    <property type="protein sequence ID" value="GLI28431.1"/>
    <property type="molecule type" value="Genomic_DNA"/>
</dbReference>
<feature type="transmembrane region" description="Helical" evidence="1">
    <location>
        <begin position="91"/>
        <end position="113"/>
    </location>
</feature>
<feature type="transmembrane region" description="Helical" evidence="1">
    <location>
        <begin position="57"/>
        <end position="79"/>
    </location>
</feature>
<sequence length="390" mass="40594">MRVQVDATGWAIAAGHPPIVSTRDTRPGAPDTLTAHSRHTCTAHPARAPTLYRVSRVLAVLAVLGCAAVAAVLTWPQAFGLQQEWIISHVVALRGLAVVAAVACCVLLALVVATHQLRRFSVALILVLVAYAAANSAVVAFRGVTGTTASSGPETITVLSWNTLGEVPDAATIAQLALETGADIVSLPETTEPLGEEVAIAMREGGNPMWVNTIAFDVIAKARSTTLLISPDLGDYEVVSAVGTGPPGNTNTLPTVVAQPVDGDGPVIVAAHAVAPIRWEMRNWRSDLEWLATQCTADSVIMAGDFNATVDHFAGLGSDGGDLGRCSDAANQADAAGLGTWPTDLPALLGSPIDHVLATPDWRVVGFEVLGEFDDSGSDHRPIVAELAQR</sequence>
<dbReference type="SUPFAM" id="SSF56219">
    <property type="entry name" value="DNase I-like"/>
    <property type="match status" value="1"/>
</dbReference>
<dbReference type="Pfam" id="PF03372">
    <property type="entry name" value="Exo_endo_phos"/>
    <property type="match status" value="1"/>
</dbReference>
<protein>
    <recommendedName>
        <fullName evidence="2">Endonuclease/exonuclease/phosphatase domain-containing protein</fullName>
    </recommendedName>
</protein>
<evidence type="ECO:0000313" key="3">
    <source>
        <dbReference type="EMBL" id="GLI28431.1"/>
    </source>
</evidence>
<feature type="transmembrane region" description="Helical" evidence="1">
    <location>
        <begin position="120"/>
        <end position="141"/>
    </location>
</feature>
<reference evidence="3" key="1">
    <citation type="submission" date="2022-12" db="EMBL/GenBank/DDBJ databases">
        <title>Reference genome sequencing for broad-spectrum identification of bacterial and archaeal isolates by mass spectrometry.</title>
        <authorList>
            <person name="Sekiguchi Y."/>
            <person name="Tourlousse D.M."/>
        </authorList>
    </citation>
    <scope>NUCLEOTIDE SEQUENCE</scope>
    <source>
        <strain evidence="3">14</strain>
    </source>
</reference>
<dbReference type="GO" id="GO:0003824">
    <property type="term" value="F:catalytic activity"/>
    <property type="evidence" value="ECO:0007669"/>
    <property type="project" value="InterPro"/>
</dbReference>
<gene>
    <name evidence="3" type="ORF">ARHIZOSPH14_26730</name>
</gene>
<comment type="caution">
    <text evidence="3">The sequence shown here is derived from an EMBL/GenBank/DDBJ whole genome shotgun (WGS) entry which is preliminary data.</text>
</comment>